<comment type="caution">
    <text evidence="1">The sequence shown here is derived from an EMBL/GenBank/DDBJ whole genome shotgun (WGS) entry which is preliminary data.</text>
</comment>
<evidence type="ECO:0000313" key="1">
    <source>
        <dbReference type="EMBL" id="MQT14532.1"/>
    </source>
</evidence>
<gene>
    <name evidence="1" type="ORF">F0357_18115</name>
</gene>
<keyword evidence="2" id="KW-1185">Reference proteome</keyword>
<organism evidence="1 2">
    <name type="scientific">Segnochrobactrum spirostomi</name>
    <dbReference type="NCBI Taxonomy" id="2608987"/>
    <lineage>
        <taxon>Bacteria</taxon>
        <taxon>Pseudomonadati</taxon>
        <taxon>Pseudomonadota</taxon>
        <taxon>Alphaproteobacteria</taxon>
        <taxon>Hyphomicrobiales</taxon>
        <taxon>Segnochrobactraceae</taxon>
        <taxon>Segnochrobactrum</taxon>
    </lineage>
</organism>
<evidence type="ECO:0000313" key="2">
    <source>
        <dbReference type="Proteomes" id="UP000332515"/>
    </source>
</evidence>
<reference evidence="1 2" key="1">
    <citation type="submission" date="2019-09" db="EMBL/GenBank/DDBJ databases">
        <title>Segnochrobactrum spirostomi gen. nov., sp. nov., isolated from the ciliate Spirostomum cf. yagiui and description of a novel family, Segnochrobactraceae fam. nov. within the order Rhizobiales of the class Alphaproteobacteria.</title>
        <authorList>
            <person name="Akter S."/>
            <person name="Shazib S.U.A."/>
            <person name="Shin M.K."/>
        </authorList>
    </citation>
    <scope>NUCLEOTIDE SEQUENCE [LARGE SCALE GENOMIC DNA]</scope>
    <source>
        <strain evidence="1 2">Sp-1</strain>
    </source>
</reference>
<accession>A0A6A7YA51</accession>
<protein>
    <submittedName>
        <fullName evidence="1">Uncharacterized protein</fullName>
    </submittedName>
</protein>
<dbReference type="EMBL" id="VWNA01000001">
    <property type="protein sequence ID" value="MQT14532.1"/>
    <property type="molecule type" value="Genomic_DNA"/>
</dbReference>
<proteinExistence type="predicted"/>
<dbReference type="RefSeq" id="WP_153485443.1">
    <property type="nucleotide sequence ID" value="NZ_VWNA01000001.1"/>
</dbReference>
<dbReference type="AlphaFoldDB" id="A0A6A7YA51"/>
<name>A0A6A7YA51_9HYPH</name>
<dbReference type="Proteomes" id="UP000332515">
    <property type="component" value="Unassembled WGS sequence"/>
</dbReference>
<sequence length="188" mass="21507">MSVDLVDIVTALDKDEDVHLARIIVLLKAFSQPDAPAIEGITKLAKLDFLLRYPSCLEKALIARGVSAKNIPVDDFERLTIEARMIRYRYGPWDHRYRRFLNILVARRLAVVHTDGRTIHIDLTSQGGNLAEKLIESPGFSRIYERAVLLRKHLNLKARALMEFIYEQFPELTSLEFNEGIAFTGEAR</sequence>